<dbReference type="AlphaFoldDB" id="A0A0U9HEF8"/>
<dbReference type="InterPro" id="IPR010843">
    <property type="entry name" value="Uncharacterised_AroM"/>
</dbReference>
<dbReference type="RefSeq" id="WP_059032610.1">
    <property type="nucleotide sequence ID" value="NZ_DF977001.1"/>
</dbReference>
<dbReference type="STRING" id="224999.GCA_001485475_01220"/>
<evidence type="ECO:0000313" key="2">
    <source>
        <dbReference type="Proteomes" id="UP000062160"/>
    </source>
</evidence>
<reference evidence="1" key="1">
    <citation type="journal article" date="2016" name="Genome Announc.">
        <title>Draft Genome Sequence of the Syntrophic Lactate-Degrading Bacterium Tepidanaerobacter syntrophicus JLT.</title>
        <authorList>
            <person name="Matsuura N."/>
            <person name="Ohashi A."/>
            <person name="Tourlousse D.M."/>
            <person name="Sekiguchi Y."/>
        </authorList>
    </citation>
    <scope>NUCLEOTIDE SEQUENCE [LARGE SCALE GENOMIC DNA]</scope>
    <source>
        <strain evidence="1">JL</strain>
    </source>
</reference>
<accession>A0A0U9HEF8</accession>
<organism evidence="1">
    <name type="scientific">Tepidanaerobacter syntrophicus</name>
    <dbReference type="NCBI Taxonomy" id="224999"/>
    <lineage>
        <taxon>Bacteria</taxon>
        <taxon>Bacillati</taxon>
        <taxon>Bacillota</taxon>
        <taxon>Clostridia</taxon>
        <taxon>Thermosediminibacterales</taxon>
        <taxon>Tepidanaerobacteraceae</taxon>
        <taxon>Tepidanaerobacter</taxon>
    </lineage>
</organism>
<dbReference type="Pfam" id="PF07302">
    <property type="entry name" value="AroM"/>
    <property type="match status" value="1"/>
</dbReference>
<protein>
    <submittedName>
        <fullName evidence="1">Protein AroM</fullName>
    </submittedName>
</protein>
<dbReference type="EMBL" id="DF977001">
    <property type="protein sequence ID" value="GAQ25205.1"/>
    <property type="molecule type" value="Genomic_DNA"/>
</dbReference>
<name>A0A0U9HEF8_9FIRM</name>
<sequence>MKKIGLVTIGQAPRTDLTPELKMILGEDVHIEEKGALDGLSREEVKELYPKQTEEVLVTRMADGTEVKIAGEKVFPLLKERIKELEKSNINVIFLACTGEFPDLDTEALLIRPQKLLYYTIKAIAQDRTLGVAIPSQDQVPSAYERWQKAAEKVVVEACSPYGDIDEIKVAADKFARSKVDIIVMDCIGYTMKMKEMVHDKTKIPVVLARSISAKIISELV</sequence>
<gene>
    <name evidence="1" type="ORF">TSYNT_7223</name>
</gene>
<dbReference type="NCBIfam" id="NF007788">
    <property type="entry name" value="PRK10481.1"/>
    <property type="match status" value="1"/>
</dbReference>
<keyword evidence="2" id="KW-1185">Reference proteome</keyword>
<evidence type="ECO:0000313" key="1">
    <source>
        <dbReference type="EMBL" id="GAQ25205.1"/>
    </source>
</evidence>
<dbReference type="Proteomes" id="UP000062160">
    <property type="component" value="Unassembled WGS sequence"/>
</dbReference>
<proteinExistence type="predicted"/>